<accession>A0A1H2YGJ8</accession>
<dbReference type="InterPro" id="IPR025668">
    <property type="entry name" value="Tnp_DDE_dom"/>
</dbReference>
<gene>
    <name evidence="2" type="ORF">SAMN05421882_105118</name>
</gene>
<reference evidence="2 3" key="1">
    <citation type="submission" date="2016-10" db="EMBL/GenBank/DDBJ databases">
        <authorList>
            <person name="de Groot N.N."/>
        </authorList>
    </citation>
    <scope>NUCLEOTIDE SEQUENCE [LARGE SCALE GENOMIC DNA]</scope>
    <source>
        <strain evidence="2 3">Nm110</strain>
    </source>
</reference>
<protein>
    <submittedName>
        <fullName evidence="2">Transposase DDE domain-containing protein</fullName>
    </submittedName>
</protein>
<feature type="domain" description="Transposase DDE" evidence="1">
    <location>
        <begin position="9"/>
        <end position="50"/>
    </location>
</feature>
<evidence type="ECO:0000313" key="3">
    <source>
        <dbReference type="Proteomes" id="UP000183454"/>
    </source>
</evidence>
<dbReference type="Pfam" id="PF13612">
    <property type="entry name" value="DDE_Tnp_1_3"/>
    <property type="match status" value="1"/>
</dbReference>
<sequence length="80" mass="9248">MPLHSLAYSNMKNKLLPLFNKLLLHKRSIIQIIKRLLKNIPAMEYFCHRTSFNFFINLVAALVDGKPSIPPPTHTLSLMF</sequence>
<dbReference type="EMBL" id="FNNH01000051">
    <property type="protein sequence ID" value="SDX04200.1"/>
    <property type="molecule type" value="Genomic_DNA"/>
</dbReference>
<evidence type="ECO:0000259" key="1">
    <source>
        <dbReference type="Pfam" id="PF13612"/>
    </source>
</evidence>
<proteinExistence type="predicted"/>
<dbReference type="Proteomes" id="UP000183454">
    <property type="component" value="Unassembled WGS sequence"/>
</dbReference>
<dbReference type="AlphaFoldDB" id="A0A1H2YGJ8"/>
<organism evidence="2 3">
    <name type="scientific">Nitrosomonas communis</name>
    <dbReference type="NCBI Taxonomy" id="44574"/>
    <lineage>
        <taxon>Bacteria</taxon>
        <taxon>Pseudomonadati</taxon>
        <taxon>Pseudomonadota</taxon>
        <taxon>Betaproteobacteria</taxon>
        <taxon>Nitrosomonadales</taxon>
        <taxon>Nitrosomonadaceae</taxon>
        <taxon>Nitrosomonas</taxon>
    </lineage>
</organism>
<evidence type="ECO:0000313" key="2">
    <source>
        <dbReference type="EMBL" id="SDX04200.1"/>
    </source>
</evidence>
<name>A0A1H2YGJ8_9PROT</name>